<evidence type="ECO:0000259" key="7">
    <source>
        <dbReference type="Pfam" id="PF02656"/>
    </source>
</evidence>
<organism evidence="8">
    <name type="scientific">Cladocopium goreaui</name>
    <dbReference type="NCBI Taxonomy" id="2562237"/>
    <lineage>
        <taxon>Eukaryota</taxon>
        <taxon>Sar</taxon>
        <taxon>Alveolata</taxon>
        <taxon>Dinophyceae</taxon>
        <taxon>Suessiales</taxon>
        <taxon>Symbiodiniaceae</taxon>
        <taxon>Cladocopium</taxon>
    </lineage>
</organism>
<dbReference type="PANTHER" id="PTHR46140:SF1">
    <property type="entry name" value="VACUOLAR TRANSPORTER CHAPERONE COMPLEX SUBUNIT 4-RELATED"/>
    <property type="match status" value="1"/>
</dbReference>
<comment type="subcellular location">
    <subcellularLocation>
        <location evidence="1">Endomembrane system</location>
        <topology evidence="1">Multi-pass membrane protein</topology>
    </subcellularLocation>
</comment>
<dbReference type="OrthoDB" id="2243669at2759"/>
<dbReference type="AlphaFoldDB" id="A0A9P1CRF7"/>
<protein>
    <recommendedName>
        <fullName evidence="7">DUF202 domain-containing protein</fullName>
    </recommendedName>
</protein>
<evidence type="ECO:0000256" key="4">
    <source>
        <dbReference type="ARBA" id="ARBA00023136"/>
    </source>
</evidence>
<evidence type="ECO:0000256" key="5">
    <source>
        <dbReference type="SAM" id="MobiDB-lite"/>
    </source>
</evidence>
<evidence type="ECO:0000313" key="8">
    <source>
        <dbReference type="EMBL" id="CAI3995757.1"/>
    </source>
</evidence>
<keyword evidence="4 6" id="KW-0472">Membrane</keyword>
<gene>
    <name evidence="8" type="ORF">C1SCF055_LOCUS22284</name>
</gene>
<feature type="compositionally biased region" description="Basic and acidic residues" evidence="5">
    <location>
        <begin position="90"/>
        <end position="104"/>
    </location>
</feature>
<feature type="transmembrane region" description="Helical" evidence="6">
    <location>
        <begin position="165"/>
        <end position="185"/>
    </location>
</feature>
<dbReference type="Proteomes" id="UP001152797">
    <property type="component" value="Unassembled WGS sequence"/>
</dbReference>
<accession>A0A9P1CRF7</accession>
<keyword evidence="3 6" id="KW-1133">Transmembrane helix</keyword>
<evidence type="ECO:0000313" key="10">
    <source>
        <dbReference type="Proteomes" id="UP001152797"/>
    </source>
</evidence>
<dbReference type="EMBL" id="CAMXCT020002113">
    <property type="protein sequence ID" value="CAL1149132.1"/>
    <property type="molecule type" value="Genomic_DNA"/>
</dbReference>
<dbReference type="Pfam" id="PF02656">
    <property type="entry name" value="DUF202"/>
    <property type="match status" value="1"/>
</dbReference>
<dbReference type="GO" id="GO:0012505">
    <property type="term" value="C:endomembrane system"/>
    <property type="evidence" value="ECO:0007669"/>
    <property type="project" value="UniProtKB-SubCell"/>
</dbReference>
<dbReference type="EMBL" id="CAMXCT030002113">
    <property type="protein sequence ID" value="CAL4783069.1"/>
    <property type="molecule type" value="Genomic_DNA"/>
</dbReference>
<reference evidence="9" key="2">
    <citation type="submission" date="2024-04" db="EMBL/GenBank/DDBJ databases">
        <authorList>
            <person name="Chen Y."/>
            <person name="Shah S."/>
            <person name="Dougan E. K."/>
            <person name="Thang M."/>
            <person name="Chan C."/>
        </authorList>
    </citation>
    <scope>NUCLEOTIDE SEQUENCE [LARGE SCALE GENOMIC DNA]</scope>
</reference>
<evidence type="ECO:0000256" key="3">
    <source>
        <dbReference type="ARBA" id="ARBA00022989"/>
    </source>
</evidence>
<keyword evidence="10" id="KW-1185">Reference proteome</keyword>
<evidence type="ECO:0000256" key="1">
    <source>
        <dbReference type="ARBA" id="ARBA00004127"/>
    </source>
</evidence>
<feature type="domain" description="DUF202" evidence="7">
    <location>
        <begin position="159"/>
        <end position="217"/>
    </location>
</feature>
<name>A0A9P1CRF7_9DINO</name>
<feature type="transmembrane region" description="Helical" evidence="6">
    <location>
        <begin position="197"/>
        <end position="215"/>
    </location>
</feature>
<dbReference type="InterPro" id="IPR051572">
    <property type="entry name" value="VTC_Complex_Subunit"/>
</dbReference>
<evidence type="ECO:0000313" key="9">
    <source>
        <dbReference type="EMBL" id="CAL1149132.1"/>
    </source>
</evidence>
<sequence>MPHWYTNVYSEAKGGEQPHMSAEPSEGSFKGKDGDIQEEELPSPRWRTYSERLLHEFGTTPEQEMQMAASRMALARGSQGSVPAGTVPVDRAEAPLPPEKEASADKGNLSEPLLSGQPQDPQAPDAPGIVQRLWGTETVLDKDKPVRRAIVAVQPKTLYSNERTFLEWIHFATILAAAGILMLHTTQEAGHVVIGRLMVLAAIFLVVWAIHVFNWRADGLDLKVDMSYEDHVGPVALVGSILTALLLSSIHAAYSFVQ</sequence>
<evidence type="ECO:0000256" key="2">
    <source>
        <dbReference type="ARBA" id="ARBA00022692"/>
    </source>
</evidence>
<feature type="region of interest" description="Disordered" evidence="5">
    <location>
        <begin position="1"/>
        <end position="124"/>
    </location>
</feature>
<feature type="transmembrane region" description="Helical" evidence="6">
    <location>
        <begin position="235"/>
        <end position="257"/>
    </location>
</feature>
<dbReference type="EMBL" id="CAMXCT010002113">
    <property type="protein sequence ID" value="CAI3995757.1"/>
    <property type="molecule type" value="Genomic_DNA"/>
</dbReference>
<reference evidence="8" key="1">
    <citation type="submission" date="2022-10" db="EMBL/GenBank/DDBJ databases">
        <authorList>
            <person name="Chen Y."/>
            <person name="Dougan E. K."/>
            <person name="Chan C."/>
            <person name="Rhodes N."/>
            <person name="Thang M."/>
        </authorList>
    </citation>
    <scope>NUCLEOTIDE SEQUENCE</scope>
</reference>
<evidence type="ECO:0000256" key="6">
    <source>
        <dbReference type="SAM" id="Phobius"/>
    </source>
</evidence>
<dbReference type="PANTHER" id="PTHR46140">
    <property type="entry name" value="VACUOLAR TRANSPORTER CHAPERONE 1-RELATED"/>
    <property type="match status" value="1"/>
</dbReference>
<keyword evidence="2 6" id="KW-0812">Transmembrane</keyword>
<proteinExistence type="predicted"/>
<dbReference type="InterPro" id="IPR003807">
    <property type="entry name" value="DUF202"/>
</dbReference>
<comment type="caution">
    <text evidence="8">The sequence shown here is derived from an EMBL/GenBank/DDBJ whole genome shotgun (WGS) entry which is preliminary data.</text>
</comment>